<dbReference type="AlphaFoldDB" id="A0A0G1JQ07"/>
<feature type="compositionally biased region" description="Pro residues" evidence="1">
    <location>
        <begin position="122"/>
        <end position="132"/>
    </location>
</feature>
<dbReference type="EMBL" id="LCJG01000008">
    <property type="protein sequence ID" value="KKT73475.1"/>
    <property type="molecule type" value="Genomic_DNA"/>
</dbReference>
<evidence type="ECO:0000313" key="3">
    <source>
        <dbReference type="Proteomes" id="UP000034835"/>
    </source>
</evidence>
<sequence length="132" mass="14503">MCCGGYFGCVPSPLGIFISQQTPGTEIIILSGEGMPPVQTDSVDIIWKVDENGFSALTAKGVVISCKFNSDLTLTGRHHEEGTYDVSEEAKETMRLVEELQAEEDRLFAEFPEDDTDTPDWTVPPPFSSEPE</sequence>
<gene>
    <name evidence="2" type="ORF">UW68_C0008G0004</name>
</gene>
<reference evidence="2 3" key="1">
    <citation type="journal article" date="2015" name="Nature">
        <title>rRNA introns, odd ribosomes, and small enigmatic genomes across a large radiation of phyla.</title>
        <authorList>
            <person name="Brown C.T."/>
            <person name="Hug L.A."/>
            <person name="Thomas B.C."/>
            <person name="Sharon I."/>
            <person name="Castelle C.J."/>
            <person name="Singh A."/>
            <person name="Wilkins M.J."/>
            <person name="Williams K.H."/>
            <person name="Banfield J.F."/>
        </authorList>
    </citation>
    <scope>NUCLEOTIDE SEQUENCE [LARGE SCALE GENOMIC DNA]</scope>
</reference>
<name>A0A0G1JQ07_9BACT</name>
<feature type="region of interest" description="Disordered" evidence="1">
    <location>
        <begin position="109"/>
        <end position="132"/>
    </location>
</feature>
<evidence type="ECO:0000256" key="1">
    <source>
        <dbReference type="SAM" id="MobiDB-lite"/>
    </source>
</evidence>
<protein>
    <submittedName>
        <fullName evidence="2">Uncharacterized protein</fullName>
    </submittedName>
</protein>
<comment type="caution">
    <text evidence="2">The sequence shown here is derived from an EMBL/GenBank/DDBJ whole genome shotgun (WGS) entry which is preliminary data.</text>
</comment>
<dbReference type="STRING" id="1618384.UW68_C0008G0004"/>
<accession>A0A0G1JQ07</accession>
<proteinExistence type="predicted"/>
<evidence type="ECO:0000313" key="2">
    <source>
        <dbReference type="EMBL" id="KKT73475.1"/>
    </source>
</evidence>
<organism evidence="2 3">
    <name type="scientific">Candidatus Collierbacteria bacterium GW2011_GWB1_44_6</name>
    <dbReference type="NCBI Taxonomy" id="1618384"/>
    <lineage>
        <taxon>Bacteria</taxon>
        <taxon>Candidatus Collieribacteriota</taxon>
    </lineage>
</organism>
<dbReference type="Proteomes" id="UP000034835">
    <property type="component" value="Unassembled WGS sequence"/>
</dbReference>